<reference evidence="1" key="2">
    <citation type="submission" date="2020-11" db="EMBL/GenBank/DDBJ databases">
        <authorList>
            <consortium name="DOE Joint Genome Institute"/>
            <person name="Kuo A."/>
            <person name="Miyauchi S."/>
            <person name="Kiss E."/>
            <person name="Drula E."/>
            <person name="Kohler A."/>
            <person name="Sanchez-Garcia M."/>
            <person name="Andreopoulos B."/>
            <person name="Barry K.W."/>
            <person name="Bonito G."/>
            <person name="Buee M."/>
            <person name="Carver A."/>
            <person name="Chen C."/>
            <person name="Cichocki N."/>
            <person name="Clum A."/>
            <person name="Culley D."/>
            <person name="Crous P.W."/>
            <person name="Fauchery L."/>
            <person name="Girlanda M."/>
            <person name="Hayes R."/>
            <person name="Keri Z."/>
            <person name="Labutti K."/>
            <person name="Lipzen A."/>
            <person name="Lombard V."/>
            <person name="Magnuson J."/>
            <person name="Maillard F."/>
            <person name="Morin E."/>
            <person name="Murat C."/>
            <person name="Nolan M."/>
            <person name="Ohm R."/>
            <person name="Pangilinan J."/>
            <person name="Pereira M."/>
            <person name="Perotto S."/>
            <person name="Peter M."/>
            <person name="Riley R."/>
            <person name="Sitrit Y."/>
            <person name="Stielow B."/>
            <person name="Szollosi G."/>
            <person name="Zifcakova L."/>
            <person name="Stursova M."/>
            <person name="Spatafora J.W."/>
            <person name="Tedersoo L."/>
            <person name="Vaario L.-M."/>
            <person name="Yamada A."/>
            <person name="Yan M."/>
            <person name="Wang P."/>
            <person name="Xu J."/>
            <person name="Bruns T."/>
            <person name="Baldrian P."/>
            <person name="Vilgalys R."/>
            <person name="Henrissat B."/>
            <person name="Grigoriev I.V."/>
            <person name="Hibbett D."/>
            <person name="Nagy L.G."/>
            <person name="Martin F.M."/>
        </authorList>
    </citation>
    <scope>NUCLEOTIDE SEQUENCE</scope>
    <source>
        <strain evidence="1">UH-Tt-Lm1</strain>
    </source>
</reference>
<comment type="caution">
    <text evidence="1">The sequence shown here is derived from an EMBL/GenBank/DDBJ whole genome shotgun (WGS) entry which is preliminary data.</text>
</comment>
<proteinExistence type="predicted"/>
<evidence type="ECO:0008006" key="3">
    <source>
        <dbReference type="Google" id="ProtNLM"/>
    </source>
</evidence>
<dbReference type="PANTHER" id="PTHR45786:SF74">
    <property type="entry name" value="ATP-DEPENDENT DNA HELICASE"/>
    <property type="match status" value="1"/>
</dbReference>
<keyword evidence="2" id="KW-1185">Reference proteome</keyword>
<dbReference type="EMBL" id="WIUZ02000002">
    <property type="protein sequence ID" value="KAF9791133.1"/>
    <property type="molecule type" value="Genomic_DNA"/>
</dbReference>
<dbReference type="OrthoDB" id="3366231at2759"/>
<accession>A0A9P6LBD1</accession>
<gene>
    <name evidence="1" type="ORF">BJ322DRAFT_998910</name>
</gene>
<dbReference type="Proteomes" id="UP000736335">
    <property type="component" value="Unassembled WGS sequence"/>
</dbReference>
<protein>
    <recommendedName>
        <fullName evidence="3">Helitron helicase-like domain-containing protein</fullName>
    </recommendedName>
</protein>
<dbReference type="AlphaFoldDB" id="A0A9P6LBD1"/>
<feature type="non-terminal residue" evidence="1">
    <location>
        <position position="1"/>
    </location>
</feature>
<organism evidence="1 2">
    <name type="scientific">Thelephora terrestris</name>
    <dbReference type="NCBI Taxonomy" id="56493"/>
    <lineage>
        <taxon>Eukaryota</taxon>
        <taxon>Fungi</taxon>
        <taxon>Dikarya</taxon>
        <taxon>Basidiomycota</taxon>
        <taxon>Agaricomycotina</taxon>
        <taxon>Agaricomycetes</taxon>
        <taxon>Thelephorales</taxon>
        <taxon>Thelephoraceae</taxon>
        <taxon>Thelephora</taxon>
    </lineage>
</organism>
<name>A0A9P6LBD1_9AGAM</name>
<sequence length="192" mass="21671">HDLGRMDRTCPKCRALHWLSERVQKAGSTDLYPLFGICCSDGSIQLPAPPPPPDLLERLFTASTLEARQFREHIRQYNSAFAFTSLGAQVDNSVNQGGGPPVFKIHGELHHRIGSLLPAEGRSPVYAQLYILDPHKASNHRMQRNSELDPDLMYRLGRLISDNHRWARIFKQAHEVFQASNADHVSLQLTVN</sequence>
<evidence type="ECO:0000313" key="1">
    <source>
        <dbReference type="EMBL" id="KAF9791133.1"/>
    </source>
</evidence>
<dbReference type="PANTHER" id="PTHR45786">
    <property type="entry name" value="DNA BINDING PROTEIN-LIKE"/>
    <property type="match status" value="1"/>
</dbReference>
<evidence type="ECO:0000313" key="2">
    <source>
        <dbReference type="Proteomes" id="UP000736335"/>
    </source>
</evidence>
<reference evidence="1" key="1">
    <citation type="journal article" date="2020" name="Nat. Commun.">
        <title>Large-scale genome sequencing of mycorrhizal fungi provides insights into the early evolution of symbiotic traits.</title>
        <authorList>
            <person name="Miyauchi S."/>
            <person name="Kiss E."/>
            <person name="Kuo A."/>
            <person name="Drula E."/>
            <person name="Kohler A."/>
            <person name="Sanchez-Garcia M."/>
            <person name="Morin E."/>
            <person name="Andreopoulos B."/>
            <person name="Barry K.W."/>
            <person name="Bonito G."/>
            <person name="Buee M."/>
            <person name="Carver A."/>
            <person name="Chen C."/>
            <person name="Cichocki N."/>
            <person name="Clum A."/>
            <person name="Culley D."/>
            <person name="Crous P.W."/>
            <person name="Fauchery L."/>
            <person name="Girlanda M."/>
            <person name="Hayes R.D."/>
            <person name="Keri Z."/>
            <person name="LaButti K."/>
            <person name="Lipzen A."/>
            <person name="Lombard V."/>
            <person name="Magnuson J."/>
            <person name="Maillard F."/>
            <person name="Murat C."/>
            <person name="Nolan M."/>
            <person name="Ohm R.A."/>
            <person name="Pangilinan J."/>
            <person name="Pereira M.F."/>
            <person name="Perotto S."/>
            <person name="Peter M."/>
            <person name="Pfister S."/>
            <person name="Riley R."/>
            <person name="Sitrit Y."/>
            <person name="Stielow J.B."/>
            <person name="Szollosi G."/>
            <person name="Zifcakova L."/>
            <person name="Stursova M."/>
            <person name="Spatafora J.W."/>
            <person name="Tedersoo L."/>
            <person name="Vaario L.M."/>
            <person name="Yamada A."/>
            <person name="Yan M."/>
            <person name="Wang P."/>
            <person name="Xu J."/>
            <person name="Bruns T."/>
            <person name="Baldrian P."/>
            <person name="Vilgalys R."/>
            <person name="Dunand C."/>
            <person name="Henrissat B."/>
            <person name="Grigoriev I.V."/>
            <person name="Hibbett D."/>
            <person name="Nagy L.G."/>
            <person name="Martin F.M."/>
        </authorList>
    </citation>
    <scope>NUCLEOTIDE SEQUENCE</scope>
    <source>
        <strain evidence="1">UH-Tt-Lm1</strain>
    </source>
</reference>